<protein>
    <submittedName>
        <fullName evidence="2">Uncharacterized protein</fullName>
    </submittedName>
</protein>
<proteinExistence type="predicted"/>
<name>A0A1I7V1W2_9PELO</name>
<sequence length="213" mass="24821">MFPTKKKSFSERMNDLFKQFEKTKIRQKSAKWIPRKSMAWEDQKRGRMVTAERMRQVVLPASVCRMFASEVKSRRIQEPTAPALMSIKLQPPPSLITNPPKFNVPKNEQHILDVLIRINDVSQKVSQVLNLSLCARVDRRKADHRTCLFTHFQDFPWALMGGMIEIDDVNKPLPPNSVYDVWRNQFFQSFQDFVPPPIFGRMIRSVDSGVDMV</sequence>
<dbReference type="WBParaSite" id="Csp11.Scaffold630.g21563.t1">
    <property type="protein sequence ID" value="Csp11.Scaffold630.g21563.t1"/>
    <property type="gene ID" value="Csp11.Scaffold630.g21563"/>
</dbReference>
<dbReference type="AlphaFoldDB" id="A0A1I7V1W2"/>
<keyword evidence="1" id="KW-1185">Reference proteome</keyword>
<evidence type="ECO:0000313" key="1">
    <source>
        <dbReference type="Proteomes" id="UP000095282"/>
    </source>
</evidence>
<reference evidence="2" key="1">
    <citation type="submission" date="2016-11" db="UniProtKB">
        <authorList>
            <consortium name="WormBaseParasite"/>
        </authorList>
    </citation>
    <scope>IDENTIFICATION</scope>
</reference>
<dbReference type="eggNOG" id="ENOG502TII7">
    <property type="taxonomic scope" value="Eukaryota"/>
</dbReference>
<evidence type="ECO:0000313" key="2">
    <source>
        <dbReference type="WBParaSite" id="Csp11.Scaffold630.g21563.t1"/>
    </source>
</evidence>
<accession>A0A1I7V1W2</accession>
<organism evidence="1 2">
    <name type="scientific">Caenorhabditis tropicalis</name>
    <dbReference type="NCBI Taxonomy" id="1561998"/>
    <lineage>
        <taxon>Eukaryota</taxon>
        <taxon>Metazoa</taxon>
        <taxon>Ecdysozoa</taxon>
        <taxon>Nematoda</taxon>
        <taxon>Chromadorea</taxon>
        <taxon>Rhabditida</taxon>
        <taxon>Rhabditina</taxon>
        <taxon>Rhabditomorpha</taxon>
        <taxon>Rhabditoidea</taxon>
        <taxon>Rhabditidae</taxon>
        <taxon>Peloderinae</taxon>
        <taxon>Caenorhabditis</taxon>
    </lineage>
</organism>
<dbReference type="Proteomes" id="UP000095282">
    <property type="component" value="Unplaced"/>
</dbReference>